<gene>
    <name evidence="1" type="ORF">E2C01_034085</name>
</gene>
<name>A0A5B7F4I7_PORTR</name>
<keyword evidence="2" id="KW-1185">Reference proteome</keyword>
<comment type="caution">
    <text evidence="1">The sequence shown here is derived from an EMBL/GenBank/DDBJ whole genome shotgun (WGS) entry which is preliminary data.</text>
</comment>
<proteinExistence type="predicted"/>
<dbReference type="EMBL" id="VSRR010004722">
    <property type="protein sequence ID" value="MPC40525.1"/>
    <property type="molecule type" value="Genomic_DNA"/>
</dbReference>
<evidence type="ECO:0000313" key="1">
    <source>
        <dbReference type="EMBL" id="MPC40525.1"/>
    </source>
</evidence>
<sequence>MHNTGTPCSSLSSCNKHTTLQHWYTANTGGAASPQTLPMTLNVTLYQVTVAVRSPPHTRTTLLGGGWAGRQAWSLWTYFL</sequence>
<organism evidence="1 2">
    <name type="scientific">Portunus trituberculatus</name>
    <name type="common">Swimming crab</name>
    <name type="synonym">Neptunus trituberculatus</name>
    <dbReference type="NCBI Taxonomy" id="210409"/>
    <lineage>
        <taxon>Eukaryota</taxon>
        <taxon>Metazoa</taxon>
        <taxon>Ecdysozoa</taxon>
        <taxon>Arthropoda</taxon>
        <taxon>Crustacea</taxon>
        <taxon>Multicrustacea</taxon>
        <taxon>Malacostraca</taxon>
        <taxon>Eumalacostraca</taxon>
        <taxon>Eucarida</taxon>
        <taxon>Decapoda</taxon>
        <taxon>Pleocyemata</taxon>
        <taxon>Brachyura</taxon>
        <taxon>Eubrachyura</taxon>
        <taxon>Portunoidea</taxon>
        <taxon>Portunidae</taxon>
        <taxon>Portuninae</taxon>
        <taxon>Portunus</taxon>
    </lineage>
</organism>
<evidence type="ECO:0000313" key="2">
    <source>
        <dbReference type="Proteomes" id="UP000324222"/>
    </source>
</evidence>
<dbReference type="Proteomes" id="UP000324222">
    <property type="component" value="Unassembled WGS sequence"/>
</dbReference>
<protein>
    <submittedName>
        <fullName evidence="1">Uncharacterized protein</fullName>
    </submittedName>
</protein>
<dbReference type="AlphaFoldDB" id="A0A5B7F4I7"/>
<accession>A0A5B7F4I7</accession>
<reference evidence="1 2" key="1">
    <citation type="submission" date="2019-05" db="EMBL/GenBank/DDBJ databases">
        <title>Another draft genome of Portunus trituberculatus and its Hox gene families provides insights of decapod evolution.</title>
        <authorList>
            <person name="Jeong J.-H."/>
            <person name="Song I."/>
            <person name="Kim S."/>
            <person name="Choi T."/>
            <person name="Kim D."/>
            <person name="Ryu S."/>
            <person name="Kim W."/>
        </authorList>
    </citation>
    <scope>NUCLEOTIDE SEQUENCE [LARGE SCALE GENOMIC DNA]</scope>
    <source>
        <tissue evidence="1">Muscle</tissue>
    </source>
</reference>